<dbReference type="GO" id="GO:0006508">
    <property type="term" value="P:proteolysis"/>
    <property type="evidence" value="ECO:0007669"/>
    <property type="project" value="InterPro"/>
</dbReference>
<sequence length="362" mass="38720">MIFWVVITCLWTAVFGQLKDGSIVFPSNNIINHAPSAASNPNPSLSIVNADSGNCKCVPIGTCPPGGIGEFIDVRIVNNGLLPGNCQFGNVLCCPNNSTTTMDSTCGIRKITPTPQPVVGQTSFGAYPWHAIIITKQELYLGSGVLLDSTHIVTAAHKVNAFVNNPTMILVRLGEWNTQNNNEPYPSINLNVAKIIIHPSFNANNLENDVAVVKLNGMAPIASYPNINTACKPLKPPAIGTRCYVSGLGKNAFGANGMYQSIIKEVDVPILDINDCENYLRQTRLGANYVLNKNTFICAGGESGKDACTGDGGAPLVCQRNNQWEVVGLVAWGIGCGTAGVPGVYTNFYNFLSWINQTIVNM</sequence>
<dbReference type="PRINTS" id="PR00722">
    <property type="entry name" value="CHYMOTRYPSIN"/>
</dbReference>
<dbReference type="InterPro" id="IPR043504">
    <property type="entry name" value="Peptidase_S1_PA_chymotrypsin"/>
</dbReference>
<dbReference type="InterPro" id="IPR009003">
    <property type="entry name" value="Peptidase_S1_PA"/>
</dbReference>
<gene>
    <name evidence="6" type="primary">LOC105368331</name>
</gene>
<dbReference type="Proteomes" id="UP000695007">
    <property type="component" value="Unplaced"/>
</dbReference>
<dbReference type="FunFam" id="2.40.10.10:FF:000002">
    <property type="entry name" value="Transmembrane protease serine"/>
    <property type="match status" value="1"/>
</dbReference>
<dbReference type="PANTHER" id="PTHR24258">
    <property type="entry name" value="SERINE PROTEASE-RELATED"/>
    <property type="match status" value="1"/>
</dbReference>
<dbReference type="CDD" id="cd00190">
    <property type="entry name" value="Tryp_SPc"/>
    <property type="match status" value="1"/>
</dbReference>
<accession>A0AAJ6YWD8</accession>
<feature type="domain" description="Peptidase S1" evidence="4">
    <location>
        <begin position="118"/>
        <end position="360"/>
    </location>
</feature>
<dbReference type="GO" id="GO:0004252">
    <property type="term" value="F:serine-type endopeptidase activity"/>
    <property type="evidence" value="ECO:0007669"/>
    <property type="project" value="InterPro"/>
</dbReference>
<evidence type="ECO:0000256" key="2">
    <source>
        <dbReference type="ARBA" id="ARBA00024195"/>
    </source>
</evidence>
<dbReference type="PANTHER" id="PTHR24258:SF116">
    <property type="entry name" value="FI16631P1-RELATED"/>
    <property type="match status" value="1"/>
</dbReference>
<protein>
    <submittedName>
        <fullName evidence="6">Trypsin-3-like</fullName>
    </submittedName>
</protein>
<dbReference type="Pfam" id="PF00089">
    <property type="entry name" value="Trypsin"/>
    <property type="match status" value="1"/>
</dbReference>
<evidence type="ECO:0000313" key="5">
    <source>
        <dbReference type="Proteomes" id="UP000695007"/>
    </source>
</evidence>
<dbReference type="KEGG" id="csol:105368331"/>
<keyword evidence="3" id="KW-0732">Signal</keyword>
<proteinExistence type="inferred from homology"/>
<evidence type="ECO:0000256" key="1">
    <source>
        <dbReference type="ARBA" id="ARBA00023157"/>
    </source>
</evidence>
<dbReference type="SUPFAM" id="SSF50494">
    <property type="entry name" value="Trypsin-like serine proteases"/>
    <property type="match status" value="1"/>
</dbReference>
<feature type="signal peptide" evidence="3">
    <location>
        <begin position="1"/>
        <end position="16"/>
    </location>
</feature>
<dbReference type="Gene3D" id="2.40.10.10">
    <property type="entry name" value="Trypsin-like serine proteases"/>
    <property type="match status" value="1"/>
</dbReference>
<keyword evidence="1" id="KW-1015">Disulfide bond</keyword>
<dbReference type="InterPro" id="IPR001314">
    <property type="entry name" value="Peptidase_S1A"/>
</dbReference>
<feature type="chain" id="PRO_5042606599" evidence="3">
    <location>
        <begin position="17"/>
        <end position="362"/>
    </location>
</feature>
<comment type="similarity">
    <text evidence="2">Belongs to the peptidase S1 family. CLIP subfamily.</text>
</comment>
<dbReference type="GeneID" id="105368331"/>
<dbReference type="SMART" id="SM00020">
    <property type="entry name" value="Tryp_SPc"/>
    <property type="match status" value="1"/>
</dbReference>
<organism evidence="5 6">
    <name type="scientific">Ceratosolen solmsi marchali</name>
    <dbReference type="NCBI Taxonomy" id="326594"/>
    <lineage>
        <taxon>Eukaryota</taxon>
        <taxon>Metazoa</taxon>
        <taxon>Ecdysozoa</taxon>
        <taxon>Arthropoda</taxon>
        <taxon>Hexapoda</taxon>
        <taxon>Insecta</taxon>
        <taxon>Pterygota</taxon>
        <taxon>Neoptera</taxon>
        <taxon>Endopterygota</taxon>
        <taxon>Hymenoptera</taxon>
        <taxon>Apocrita</taxon>
        <taxon>Proctotrupomorpha</taxon>
        <taxon>Chalcidoidea</taxon>
        <taxon>Agaonidae</taxon>
        <taxon>Agaoninae</taxon>
        <taxon>Ceratosolen</taxon>
    </lineage>
</organism>
<evidence type="ECO:0000313" key="6">
    <source>
        <dbReference type="RefSeq" id="XP_011505633.1"/>
    </source>
</evidence>
<dbReference type="AlphaFoldDB" id="A0AAJ6YWD8"/>
<dbReference type="PROSITE" id="PS50240">
    <property type="entry name" value="TRYPSIN_DOM"/>
    <property type="match status" value="1"/>
</dbReference>
<reference evidence="6" key="1">
    <citation type="submission" date="2025-08" db="UniProtKB">
        <authorList>
            <consortium name="RefSeq"/>
        </authorList>
    </citation>
    <scope>IDENTIFICATION</scope>
</reference>
<evidence type="ECO:0000259" key="4">
    <source>
        <dbReference type="PROSITE" id="PS50240"/>
    </source>
</evidence>
<evidence type="ECO:0000256" key="3">
    <source>
        <dbReference type="SAM" id="SignalP"/>
    </source>
</evidence>
<dbReference type="InterPro" id="IPR001254">
    <property type="entry name" value="Trypsin_dom"/>
</dbReference>
<name>A0AAJ6YWD8_9HYME</name>
<keyword evidence="5" id="KW-1185">Reference proteome</keyword>
<dbReference type="RefSeq" id="XP_011505633.1">
    <property type="nucleotide sequence ID" value="XM_011507331.1"/>
</dbReference>